<gene>
    <name evidence="1" type="ORF">COCON_G00067760</name>
</gene>
<dbReference type="Proteomes" id="UP001152803">
    <property type="component" value="Unassembled WGS sequence"/>
</dbReference>
<proteinExistence type="predicted"/>
<evidence type="ECO:0008006" key="3">
    <source>
        <dbReference type="Google" id="ProtNLM"/>
    </source>
</evidence>
<dbReference type="EMBL" id="JAFJMO010000004">
    <property type="protein sequence ID" value="KAJ8279710.1"/>
    <property type="molecule type" value="Genomic_DNA"/>
</dbReference>
<comment type="caution">
    <text evidence="1">The sequence shown here is derived from an EMBL/GenBank/DDBJ whole genome shotgun (WGS) entry which is preliminary data.</text>
</comment>
<name>A0A9Q1I449_CONCO</name>
<dbReference type="AlphaFoldDB" id="A0A9Q1I449"/>
<sequence length="213" mass="24477">MDFNCSLGQNRKMGINRYNVTEQIKQSLKCILMEWEFLVPSIGKHEPKMTYAPQQVLFGSFLLALLLLPLASSCGSTRPMDEIKTDYMCIIKPLLKSIDENITNLLKDQPCEEMKKKYTCNPNNETHGIHKMVCSIPIQTLKRAMSTIKCDLWKLMRHTTVSLNCTCSLTEFNCTQPHHLKEPKGKQRLCRIRSILREIEKCYMSIDGEGETA</sequence>
<reference evidence="1" key="1">
    <citation type="journal article" date="2023" name="Science">
        <title>Genome structures resolve the early diversification of teleost fishes.</title>
        <authorList>
            <person name="Parey E."/>
            <person name="Louis A."/>
            <person name="Montfort J."/>
            <person name="Bouchez O."/>
            <person name="Roques C."/>
            <person name="Iampietro C."/>
            <person name="Lluch J."/>
            <person name="Castinel A."/>
            <person name="Donnadieu C."/>
            <person name="Desvignes T."/>
            <person name="Floi Bucao C."/>
            <person name="Jouanno E."/>
            <person name="Wen M."/>
            <person name="Mejri S."/>
            <person name="Dirks R."/>
            <person name="Jansen H."/>
            <person name="Henkel C."/>
            <person name="Chen W.J."/>
            <person name="Zahm M."/>
            <person name="Cabau C."/>
            <person name="Klopp C."/>
            <person name="Thompson A.W."/>
            <person name="Robinson-Rechavi M."/>
            <person name="Braasch I."/>
            <person name="Lecointre G."/>
            <person name="Bobe J."/>
            <person name="Postlethwait J.H."/>
            <person name="Berthelot C."/>
            <person name="Roest Crollius H."/>
            <person name="Guiguen Y."/>
        </authorList>
    </citation>
    <scope>NUCLEOTIDE SEQUENCE</scope>
    <source>
        <strain evidence="1">Concon-B</strain>
    </source>
</reference>
<evidence type="ECO:0000313" key="2">
    <source>
        <dbReference type="Proteomes" id="UP001152803"/>
    </source>
</evidence>
<dbReference type="OrthoDB" id="8889101at2759"/>
<accession>A0A9Q1I449</accession>
<keyword evidence="2" id="KW-1185">Reference proteome</keyword>
<organism evidence="1 2">
    <name type="scientific">Conger conger</name>
    <name type="common">Conger eel</name>
    <name type="synonym">Muraena conger</name>
    <dbReference type="NCBI Taxonomy" id="82655"/>
    <lineage>
        <taxon>Eukaryota</taxon>
        <taxon>Metazoa</taxon>
        <taxon>Chordata</taxon>
        <taxon>Craniata</taxon>
        <taxon>Vertebrata</taxon>
        <taxon>Euteleostomi</taxon>
        <taxon>Actinopterygii</taxon>
        <taxon>Neopterygii</taxon>
        <taxon>Teleostei</taxon>
        <taxon>Anguilliformes</taxon>
        <taxon>Congridae</taxon>
        <taxon>Conger</taxon>
    </lineage>
</organism>
<protein>
    <recommendedName>
        <fullName evidence="3">Interleukin-7</fullName>
    </recommendedName>
</protein>
<evidence type="ECO:0000313" key="1">
    <source>
        <dbReference type="EMBL" id="KAJ8279710.1"/>
    </source>
</evidence>